<proteinExistence type="predicted"/>
<dbReference type="EMBL" id="JACVXD010000001">
    <property type="protein sequence ID" value="MBD0822635.1"/>
    <property type="molecule type" value="Genomic_DNA"/>
</dbReference>
<dbReference type="RefSeq" id="WP_188221951.1">
    <property type="nucleotide sequence ID" value="NZ_JACVXD010000001.1"/>
</dbReference>
<evidence type="ECO:0000313" key="2">
    <source>
        <dbReference type="Proteomes" id="UP000621516"/>
    </source>
</evidence>
<accession>A0A8J6PNV3</accession>
<organism evidence="1 2">
    <name type="scientific">Aestuariibaculum marinum</name>
    <dbReference type="NCBI Taxonomy" id="2683592"/>
    <lineage>
        <taxon>Bacteria</taxon>
        <taxon>Pseudomonadati</taxon>
        <taxon>Bacteroidota</taxon>
        <taxon>Flavobacteriia</taxon>
        <taxon>Flavobacteriales</taxon>
        <taxon>Flavobacteriaceae</taxon>
    </lineage>
</organism>
<dbReference type="AlphaFoldDB" id="A0A8J6PNV3"/>
<sequence length="124" mass="13036">MSATANLTSKQSVDTTNDSVVIVKHIEGIPGGRTLDVTGFGDTEISAGHVIIRDDNSPMDYKPLPTTGTIPANHSYAGILVSSIKTANAQAAIMVRGTVNEAYCKYSVPAAAKTALSLIRFINE</sequence>
<gene>
    <name evidence="1" type="ORF">ICJ85_01260</name>
</gene>
<keyword evidence="2" id="KW-1185">Reference proteome</keyword>
<name>A0A8J6PNV3_9FLAO</name>
<reference evidence="1 2" key="1">
    <citation type="journal article" date="2018" name="J. Microbiol.">
        <title>Aestuariibaculum marinum sp. nov., a marine bacterium isolated from seawater in South Korea.</title>
        <authorList>
            <person name="Choi J."/>
            <person name="Lee D."/>
            <person name="Jang J.H."/>
            <person name="Cha S."/>
            <person name="Seo T."/>
        </authorList>
    </citation>
    <scope>NUCLEOTIDE SEQUENCE [LARGE SCALE GENOMIC DNA]</scope>
    <source>
        <strain evidence="1 2">IP7</strain>
    </source>
</reference>
<protein>
    <submittedName>
        <fullName evidence="1">Uncharacterized protein</fullName>
    </submittedName>
</protein>
<dbReference type="Proteomes" id="UP000621516">
    <property type="component" value="Unassembled WGS sequence"/>
</dbReference>
<evidence type="ECO:0000313" key="1">
    <source>
        <dbReference type="EMBL" id="MBD0822635.1"/>
    </source>
</evidence>
<comment type="caution">
    <text evidence="1">The sequence shown here is derived from an EMBL/GenBank/DDBJ whole genome shotgun (WGS) entry which is preliminary data.</text>
</comment>